<accession>A0A7C4BCY4</accession>
<name>A0A7C4BCY4_9CREN</name>
<gene>
    <name evidence="1" type="ORF">ENV14_08230</name>
</gene>
<dbReference type="AlphaFoldDB" id="A0A7C4BCY4"/>
<comment type="caution">
    <text evidence="1">The sequence shown here is derived from an EMBL/GenBank/DDBJ whole genome shotgun (WGS) entry which is preliminary data.</text>
</comment>
<proteinExistence type="predicted"/>
<dbReference type="EMBL" id="DTFF01000067">
    <property type="protein sequence ID" value="HGI88353.1"/>
    <property type="molecule type" value="Genomic_DNA"/>
</dbReference>
<protein>
    <submittedName>
        <fullName evidence="1">Uncharacterized protein</fullName>
    </submittedName>
</protein>
<sequence length="64" mass="7637">MYGIYYGKELAHASYIDEKSLEKHLRELVENIKDIVREYSRLKHPQIVAEKLTNIIRKESEESM</sequence>
<reference evidence="1" key="1">
    <citation type="journal article" date="2020" name="mSystems">
        <title>Genome- and Community-Level Interaction Insights into Carbon Utilization and Element Cycling Functions of Hydrothermarchaeota in Hydrothermal Sediment.</title>
        <authorList>
            <person name="Zhou Z."/>
            <person name="Liu Y."/>
            <person name="Xu W."/>
            <person name="Pan J."/>
            <person name="Luo Z.H."/>
            <person name="Li M."/>
        </authorList>
    </citation>
    <scope>NUCLEOTIDE SEQUENCE [LARGE SCALE GENOMIC DNA]</scope>
    <source>
        <strain evidence="1">SpSt-732</strain>
    </source>
</reference>
<evidence type="ECO:0000313" key="1">
    <source>
        <dbReference type="EMBL" id="HGI88353.1"/>
    </source>
</evidence>
<organism evidence="1">
    <name type="scientific">Ignisphaera aggregans</name>
    <dbReference type="NCBI Taxonomy" id="334771"/>
    <lineage>
        <taxon>Archaea</taxon>
        <taxon>Thermoproteota</taxon>
        <taxon>Thermoprotei</taxon>
        <taxon>Desulfurococcales</taxon>
        <taxon>Desulfurococcaceae</taxon>
        <taxon>Ignisphaera</taxon>
    </lineage>
</organism>